<feature type="domain" description="F-box" evidence="3">
    <location>
        <begin position="106"/>
        <end position="152"/>
    </location>
</feature>
<evidence type="ECO:0000313" key="4">
    <source>
        <dbReference type="EMBL" id="KXS20692.1"/>
    </source>
</evidence>
<feature type="compositionally biased region" description="Basic residues" evidence="2">
    <location>
        <begin position="520"/>
        <end position="534"/>
    </location>
</feature>
<feature type="region of interest" description="Disordered" evidence="2">
    <location>
        <begin position="21"/>
        <end position="108"/>
    </location>
</feature>
<dbReference type="Gene3D" id="1.20.1280.50">
    <property type="match status" value="1"/>
</dbReference>
<dbReference type="PANTHER" id="PTHR13382">
    <property type="entry name" value="MITOCHONDRIAL ATP SYNTHASE COUPLING FACTOR B"/>
    <property type="match status" value="1"/>
</dbReference>
<sequence>MTGLAPTSRFSFQLPKFLAWRSSTSSEDDSSSEERITDNQDEALDQAEARRADGGASLDSIDLPADQPQPQTLIYKKPKPRTTILRSRRSTMNRPISPHKKHPTGPDLITPLPADVISRLIQHLDVVSRVRLSLTSRKWAATFSVEHLWTKIDAGDRILKHRLNGDTLAALAQRGGPGLRRVRLHSCYLLRDGDLNSLVDLAPNITKLSLSNSWNLTDGAITVVSRRCASLRELDLSYLGHLTGECFKEHSMQSLRRLDLSHCKNLQDDGVAQSLLPGTRDLAEIHLRRCIRLTEQTLYAMAKYCHELRVLDLGDCAFVTDRSLQWVAGSCHQLAALSVRFCGGITNAGIANLACVNPGQWEGLDLSFCTQVDRLESIGAEALSGLRSVFLRGCPQLTPQTAVWLARTAPRLERMDLTRCSKIGPEIKDMVAAARAEAAATARAEADIGGSGGAPSPIGYNPWLFGPCDVAVDLPPESRGVLSAEQRGVPRATEVPVEEMHTVPVRGRAGSSDAAAQVDKKRRKSRRRSGGGMD</sequence>
<evidence type="ECO:0000256" key="2">
    <source>
        <dbReference type="SAM" id="MobiDB-lite"/>
    </source>
</evidence>
<gene>
    <name evidence="4" type="ORF">M427DRAFT_342694</name>
</gene>
<evidence type="ECO:0000313" key="5">
    <source>
        <dbReference type="Proteomes" id="UP000070544"/>
    </source>
</evidence>
<dbReference type="Pfam" id="PF00646">
    <property type="entry name" value="F-box"/>
    <property type="match status" value="1"/>
</dbReference>
<protein>
    <submittedName>
        <fullName evidence="4">RNI-like protein</fullName>
    </submittedName>
</protein>
<dbReference type="GO" id="GO:0005737">
    <property type="term" value="C:cytoplasm"/>
    <property type="evidence" value="ECO:0007669"/>
    <property type="project" value="TreeGrafter"/>
</dbReference>
<organism evidence="4 5">
    <name type="scientific">Gonapodya prolifera (strain JEL478)</name>
    <name type="common">Monoblepharis prolifera</name>
    <dbReference type="NCBI Taxonomy" id="1344416"/>
    <lineage>
        <taxon>Eukaryota</taxon>
        <taxon>Fungi</taxon>
        <taxon>Fungi incertae sedis</taxon>
        <taxon>Chytridiomycota</taxon>
        <taxon>Chytridiomycota incertae sedis</taxon>
        <taxon>Monoblepharidomycetes</taxon>
        <taxon>Monoblepharidales</taxon>
        <taxon>Gonapodyaceae</taxon>
        <taxon>Gonapodya</taxon>
    </lineage>
</organism>
<evidence type="ECO:0000256" key="1">
    <source>
        <dbReference type="ARBA" id="ARBA00022786"/>
    </source>
</evidence>
<reference evidence="4 5" key="1">
    <citation type="journal article" date="2015" name="Genome Biol. Evol.">
        <title>Phylogenomic analyses indicate that early fungi evolved digesting cell walls of algal ancestors of land plants.</title>
        <authorList>
            <person name="Chang Y."/>
            <person name="Wang S."/>
            <person name="Sekimoto S."/>
            <person name="Aerts A.L."/>
            <person name="Choi C."/>
            <person name="Clum A."/>
            <person name="LaButti K.M."/>
            <person name="Lindquist E.A."/>
            <person name="Yee Ngan C."/>
            <person name="Ohm R.A."/>
            <person name="Salamov A.A."/>
            <person name="Grigoriev I.V."/>
            <person name="Spatafora J.W."/>
            <person name="Berbee M.L."/>
        </authorList>
    </citation>
    <scope>NUCLEOTIDE SEQUENCE [LARGE SCALE GENOMIC DNA]</scope>
    <source>
        <strain evidence="4 5">JEL478</strain>
    </source>
</reference>
<dbReference type="CDD" id="cd09917">
    <property type="entry name" value="F-box_SF"/>
    <property type="match status" value="1"/>
</dbReference>
<keyword evidence="5" id="KW-1185">Reference proteome</keyword>
<feature type="compositionally biased region" description="Basic residues" evidence="2">
    <location>
        <begin position="76"/>
        <end position="103"/>
    </location>
</feature>
<name>A0A139AVD5_GONPJ</name>
<dbReference type="InterPro" id="IPR006553">
    <property type="entry name" value="Leu-rich_rpt_Cys-con_subtyp"/>
</dbReference>
<proteinExistence type="predicted"/>
<dbReference type="InterPro" id="IPR057207">
    <property type="entry name" value="FBXL15_LRR"/>
</dbReference>
<dbReference type="SMART" id="SM00256">
    <property type="entry name" value="FBOX"/>
    <property type="match status" value="1"/>
</dbReference>
<evidence type="ECO:0000259" key="3">
    <source>
        <dbReference type="PROSITE" id="PS50181"/>
    </source>
</evidence>
<dbReference type="InterPro" id="IPR036047">
    <property type="entry name" value="F-box-like_dom_sf"/>
</dbReference>
<dbReference type="InterPro" id="IPR032675">
    <property type="entry name" value="LRR_dom_sf"/>
</dbReference>
<dbReference type="SUPFAM" id="SSF81383">
    <property type="entry name" value="F-box domain"/>
    <property type="match status" value="1"/>
</dbReference>
<dbReference type="SMART" id="SM00367">
    <property type="entry name" value="LRR_CC"/>
    <property type="match status" value="7"/>
</dbReference>
<dbReference type="Proteomes" id="UP000070544">
    <property type="component" value="Unassembled WGS sequence"/>
</dbReference>
<dbReference type="OMA" id="YLELDEC"/>
<dbReference type="Gene3D" id="3.80.10.10">
    <property type="entry name" value="Ribonuclease Inhibitor"/>
    <property type="match status" value="2"/>
</dbReference>
<dbReference type="AlphaFoldDB" id="A0A139AVD5"/>
<dbReference type="SUPFAM" id="SSF52047">
    <property type="entry name" value="RNI-like"/>
    <property type="match status" value="1"/>
</dbReference>
<dbReference type="InterPro" id="IPR050648">
    <property type="entry name" value="F-box_LRR-repeat"/>
</dbReference>
<dbReference type="Pfam" id="PF25372">
    <property type="entry name" value="DUF7885"/>
    <property type="match status" value="1"/>
</dbReference>
<dbReference type="PROSITE" id="PS50181">
    <property type="entry name" value="FBOX"/>
    <property type="match status" value="1"/>
</dbReference>
<dbReference type="OrthoDB" id="421226at2759"/>
<keyword evidence="1" id="KW-0833">Ubl conjugation pathway</keyword>
<dbReference type="STRING" id="1344416.A0A139AVD5"/>
<dbReference type="EMBL" id="KQ965734">
    <property type="protein sequence ID" value="KXS20692.1"/>
    <property type="molecule type" value="Genomic_DNA"/>
</dbReference>
<feature type="region of interest" description="Disordered" evidence="2">
    <location>
        <begin position="482"/>
        <end position="534"/>
    </location>
</feature>
<accession>A0A139AVD5</accession>
<dbReference type="InterPro" id="IPR001810">
    <property type="entry name" value="F-box_dom"/>
</dbReference>